<dbReference type="Gene3D" id="2.60.120.10">
    <property type="entry name" value="Jelly Rolls"/>
    <property type="match status" value="1"/>
</dbReference>
<dbReference type="EMBL" id="JH719393">
    <property type="protein sequence ID" value="EJC84035.1"/>
    <property type="molecule type" value="Genomic_DNA"/>
</dbReference>
<dbReference type="HOGENOM" id="CLU_084522_1_0_5"/>
<accession>J0L2D5</accession>
<dbReference type="EMBL" id="JH719393">
    <property type="protein sequence ID" value="EJC84374.1"/>
    <property type="molecule type" value="Genomic_DNA"/>
</dbReference>
<evidence type="ECO:0000313" key="2">
    <source>
        <dbReference type="EMBL" id="EJC84374.1"/>
    </source>
</evidence>
<evidence type="ECO:0000313" key="1">
    <source>
        <dbReference type="EMBL" id="EJC84035.1"/>
    </source>
</evidence>
<organism evidence="2">
    <name type="scientific">Rhizobium leguminosarum bv. trifolii WSM2297</name>
    <dbReference type="NCBI Taxonomy" id="754762"/>
    <lineage>
        <taxon>Bacteria</taxon>
        <taxon>Pseudomonadati</taxon>
        <taxon>Pseudomonadota</taxon>
        <taxon>Alphaproteobacteria</taxon>
        <taxon>Hyphomicrobiales</taxon>
        <taxon>Rhizobiaceae</taxon>
        <taxon>Rhizobium/Agrobacterium group</taxon>
        <taxon>Rhizobium</taxon>
    </lineage>
</organism>
<dbReference type="Proteomes" id="UP000005732">
    <property type="component" value="Unassembled WGS sequence"/>
</dbReference>
<gene>
    <name evidence="1" type="ORF">Rleg4DRAFT_5826</name>
    <name evidence="2" type="ORF">Rleg4DRAFT_6197</name>
</gene>
<dbReference type="InterPro" id="IPR014710">
    <property type="entry name" value="RmlC-like_jellyroll"/>
</dbReference>
<dbReference type="InterPro" id="IPR014500">
    <property type="entry name" value="UCP019307_cupin"/>
</dbReference>
<dbReference type="CDD" id="cd02219">
    <property type="entry name" value="cupin_YjlB-like"/>
    <property type="match status" value="1"/>
</dbReference>
<dbReference type="PIRSF" id="PIRSF019307">
    <property type="entry name" value="UCP019307"/>
    <property type="match status" value="1"/>
</dbReference>
<dbReference type="PANTHER" id="PTHR36448:SF2">
    <property type="entry name" value="CUPIN TYPE-1 DOMAIN-CONTAINING PROTEIN"/>
    <property type="match status" value="1"/>
</dbReference>
<dbReference type="PANTHER" id="PTHR36448">
    <property type="entry name" value="BLR7373 PROTEIN"/>
    <property type="match status" value="1"/>
</dbReference>
<reference evidence="2" key="1">
    <citation type="submission" date="2012-02" db="EMBL/GenBank/DDBJ databases">
        <title>Improved High-Quality Draft Sequence of Rhizobium leguminosarum bv. trifolii WSM2297.</title>
        <authorList>
            <consortium name="US DOE Joint Genome Institute"/>
            <person name="Lucas S."/>
            <person name="Han J."/>
            <person name="Lapidus A."/>
            <person name="Cheng J.-F."/>
            <person name="Goodwin L."/>
            <person name="Pitluck S."/>
            <person name="Peters L."/>
            <person name="Ovchinnikova G."/>
            <person name="Zhang X."/>
            <person name="Detter J.C."/>
            <person name="Han C."/>
            <person name="Tapia R."/>
            <person name="Land M."/>
            <person name="Hauser L."/>
            <person name="Kyrpides N."/>
            <person name="Ivanova N."/>
            <person name="Pagani I."/>
            <person name="Brau L."/>
            <person name="Yates R."/>
            <person name="O'Hara G."/>
            <person name="Rui T."/>
            <person name="Howieson J."/>
            <person name="Reeve W."/>
            <person name="Woyke T."/>
        </authorList>
    </citation>
    <scope>NUCLEOTIDE SEQUENCE [LARGE SCALE GENOMIC DNA]</scope>
    <source>
        <strain evidence="2">WSM2297</strain>
    </source>
</reference>
<name>J0L2D5_RHILT</name>
<dbReference type="InterPro" id="IPR011051">
    <property type="entry name" value="RmlC_Cupin_sf"/>
</dbReference>
<dbReference type="InterPro" id="IPR047121">
    <property type="entry name" value="YjiB-like"/>
</dbReference>
<dbReference type="AlphaFoldDB" id="J0L2D5"/>
<dbReference type="SUPFAM" id="SSF51182">
    <property type="entry name" value="RmlC-like cupins"/>
    <property type="match status" value="1"/>
</dbReference>
<proteinExistence type="predicted"/>
<sequence>MAHSQSGKGLAVITGAFNMNAETIMFEPSDWVPNNQRLPVVVYRGLFADGEATDFKSRFAANGWTGIWTNGVFDYQHYHSGAHEVLGISVGTATLLIGGPGGQALKVAAGDCLVLPAGTGHQNLGCTSDFQVVGAYPKGQQADIQTSAASSEMLVKISSVPIPHSDPVQGLSGFLIEKWR</sequence>
<protein>
    <submittedName>
        <fullName evidence="2">Uncharacterized protein containing double-stranded beta helix domain</fullName>
    </submittedName>
</protein>